<evidence type="ECO:0000313" key="6">
    <source>
        <dbReference type="EMBL" id="CAF0962271.1"/>
    </source>
</evidence>
<dbReference type="PROSITE" id="PS50102">
    <property type="entry name" value="RRM"/>
    <property type="match status" value="2"/>
</dbReference>
<dbReference type="EMBL" id="CAJNOC010003001">
    <property type="protein sequence ID" value="CAF0962271.1"/>
    <property type="molecule type" value="Genomic_DNA"/>
</dbReference>
<feature type="region of interest" description="Disordered" evidence="4">
    <location>
        <begin position="12"/>
        <end position="32"/>
    </location>
</feature>
<dbReference type="InterPro" id="IPR012677">
    <property type="entry name" value="Nucleotide-bd_a/b_plait_sf"/>
</dbReference>
<protein>
    <recommendedName>
        <fullName evidence="5">RRM domain-containing protein</fullName>
    </recommendedName>
</protein>
<dbReference type="Pfam" id="PF00076">
    <property type="entry name" value="RRM_1"/>
    <property type="match status" value="2"/>
</dbReference>
<proteinExistence type="predicted"/>
<evidence type="ECO:0000256" key="4">
    <source>
        <dbReference type="SAM" id="MobiDB-lite"/>
    </source>
</evidence>
<evidence type="ECO:0000256" key="1">
    <source>
        <dbReference type="ARBA" id="ARBA00022737"/>
    </source>
</evidence>
<dbReference type="PANTHER" id="PTHR24012">
    <property type="entry name" value="RNA BINDING PROTEIN"/>
    <property type="match status" value="1"/>
</dbReference>
<organism evidence="6 7">
    <name type="scientific">Brachionus calyciflorus</name>
    <dbReference type="NCBI Taxonomy" id="104777"/>
    <lineage>
        <taxon>Eukaryota</taxon>
        <taxon>Metazoa</taxon>
        <taxon>Spiralia</taxon>
        <taxon>Gnathifera</taxon>
        <taxon>Rotifera</taxon>
        <taxon>Eurotatoria</taxon>
        <taxon>Monogononta</taxon>
        <taxon>Pseudotrocha</taxon>
        <taxon>Ploima</taxon>
        <taxon>Brachionidae</taxon>
        <taxon>Brachionus</taxon>
    </lineage>
</organism>
<feature type="compositionally biased region" description="Polar residues" evidence="4">
    <location>
        <begin position="379"/>
        <end position="393"/>
    </location>
</feature>
<feature type="compositionally biased region" description="Low complexity" evidence="4">
    <location>
        <begin position="355"/>
        <end position="378"/>
    </location>
</feature>
<dbReference type="Gene3D" id="3.30.70.330">
    <property type="match status" value="2"/>
</dbReference>
<feature type="compositionally biased region" description="Low complexity" evidence="4">
    <location>
        <begin position="21"/>
        <end position="32"/>
    </location>
</feature>
<dbReference type="SMART" id="SM00360">
    <property type="entry name" value="RRM"/>
    <property type="match status" value="2"/>
</dbReference>
<reference evidence="6" key="1">
    <citation type="submission" date="2021-02" db="EMBL/GenBank/DDBJ databases">
        <authorList>
            <person name="Nowell W R."/>
        </authorList>
    </citation>
    <scope>NUCLEOTIDE SEQUENCE</scope>
    <source>
        <strain evidence="6">Ploen Becks lab</strain>
    </source>
</reference>
<feature type="domain" description="RRM" evidence="5">
    <location>
        <begin position="164"/>
        <end position="239"/>
    </location>
</feature>
<gene>
    <name evidence="6" type="ORF">OXX778_LOCUS14513</name>
</gene>
<keyword evidence="1" id="KW-0677">Repeat</keyword>
<dbReference type="OrthoDB" id="271725at2759"/>
<dbReference type="Proteomes" id="UP000663879">
    <property type="component" value="Unassembled WGS sequence"/>
</dbReference>
<feature type="domain" description="RRM" evidence="5">
    <location>
        <begin position="243"/>
        <end position="327"/>
    </location>
</feature>
<dbReference type="GO" id="GO:0003723">
    <property type="term" value="F:RNA binding"/>
    <property type="evidence" value="ECO:0007669"/>
    <property type="project" value="UniProtKB-UniRule"/>
</dbReference>
<feature type="region of interest" description="Disordered" evidence="4">
    <location>
        <begin position="355"/>
        <end position="393"/>
    </location>
</feature>
<evidence type="ECO:0000256" key="3">
    <source>
        <dbReference type="PROSITE-ProRule" id="PRU00176"/>
    </source>
</evidence>
<accession>A0A814E0W0</accession>
<evidence type="ECO:0000259" key="5">
    <source>
        <dbReference type="PROSITE" id="PS50102"/>
    </source>
</evidence>
<evidence type="ECO:0000256" key="2">
    <source>
        <dbReference type="ARBA" id="ARBA00022884"/>
    </source>
</evidence>
<dbReference type="InterPro" id="IPR035979">
    <property type="entry name" value="RBD_domain_sf"/>
</dbReference>
<dbReference type="AlphaFoldDB" id="A0A814E0W0"/>
<evidence type="ECO:0000313" key="7">
    <source>
        <dbReference type="Proteomes" id="UP000663879"/>
    </source>
</evidence>
<dbReference type="InterPro" id="IPR000504">
    <property type="entry name" value="RRM_dom"/>
</dbReference>
<keyword evidence="2 3" id="KW-0694">RNA-binding</keyword>
<dbReference type="SUPFAM" id="SSF54928">
    <property type="entry name" value="RNA-binding domain, RBD"/>
    <property type="match status" value="1"/>
</dbReference>
<sequence length="551" mass="61971">MYSTGKLVNVQEPKTPYNIPSTSSTSISSSSASSSSYSMVPMANLLTPPSTSLTPSYKSTQNSSNIKYINIPTTNFYESNQQFVFNTPVSTPNACFPTLSYYSNKTEMEITRMIPGSVSPSGSLSDTTEISLNNSHSKANFQISKSDYYITKREKLIPTSTSKTNLYIRGLSENTTDDDLYEMCKKYGEIKSTKSIIDKQTLKCKGYGFVDFKSLDDAKTALDDLKKEQKDVQLAKQREQDPTNLYFANLPEDIDEAMLANMLKTKFSANVSSTRIMRERCGSSKGVGFARLDDINLCDQIIQQLNNKPFPDHLNLSKIISVKLADSGGILKPKFKNSNNNNSSLEIENSNKIIKSSQNNGDNSNDGNNNYSNNNYNNYRTSPQETNYAGQGQAPYSSYIENNYTSAYPLYIENYQTGQTIVQQHLHTQQQQQPPGQLMSHPLTTSHSVPPFHPTIHRTPVPGPYMHPNPQLYPHHQSSPSQHYHIPPHYYPSHNQPLHPIPYYYYPPQQFVQLKQNEIKPKQNGSHTQLSQQFSQIALNSNQNGELTSSQ</sequence>
<keyword evidence="7" id="KW-1185">Reference proteome</keyword>
<comment type="caution">
    <text evidence="6">The sequence shown here is derived from an EMBL/GenBank/DDBJ whole genome shotgun (WGS) entry which is preliminary data.</text>
</comment>
<name>A0A814E0W0_9BILA</name>